<protein>
    <submittedName>
        <fullName evidence="5">DNA-binding response regulator</fullName>
    </submittedName>
</protein>
<gene>
    <name evidence="5" type="ORF">A3K86_13825</name>
</gene>
<dbReference type="InterPro" id="IPR046947">
    <property type="entry name" value="LytR-like"/>
</dbReference>
<dbReference type="InterPro" id="IPR007492">
    <property type="entry name" value="LytTR_DNA-bd_dom"/>
</dbReference>
<comment type="caution">
    <text evidence="5">The sequence shown here is derived from an EMBL/GenBank/DDBJ whole genome shotgun (WGS) entry which is preliminary data.</text>
</comment>
<keyword evidence="5" id="KW-0238">DNA-binding</keyword>
<sequence length="243" mass="27810">MLKAVIVEDEYLAQEELKYLIKEHSNIDVVAVFDDGLQAFKYLQGHSVDVIFLDINVPSIDGMMLAKNLHNTQNAPQMVFTTAYKEHALEAFDIEAVDYLLKPLSVERVQRVLEKLEHQAAPHTHTLASKGNEPATTIPLQQQNRICIINIEDILYAVAKEKVTEVFTQDQTYIAPYTISELLQRLPEDRFFRSHRSYCVNLHKITQITPGMNSTYIINVQHSDAEIPVSRSNIKAFRTQMKL</sequence>
<dbReference type="STRING" id="858640.A3K86_13825"/>
<dbReference type="AlphaFoldDB" id="A0A178K8I1"/>
<evidence type="ECO:0000313" key="5">
    <source>
        <dbReference type="EMBL" id="OAN13650.1"/>
    </source>
</evidence>
<dbReference type="Gene3D" id="2.40.50.1020">
    <property type="entry name" value="LytTr DNA-binding domain"/>
    <property type="match status" value="1"/>
</dbReference>
<accession>A0A178K8I1</accession>
<keyword evidence="6" id="KW-1185">Reference proteome</keyword>
<evidence type="ECO:0000259" key="3">
    <source>
        <dbReference type="PROSITE" id="PS50110"/>
    </source>
</evidence>
<dbReference type="SUPFAM" id="SSF52172">
    <property type="entry name" value="CheY-like"/>
    <property type="match status" value="1"/>
</dbReference>
<evidence type="ECO:0000259" key="4">
    <source>
        <dbReference type="PROSITE" id="PS50930"/>
    </source>
</evidence>
<dbReference type="PANTHER" id="PTHR37299:SF1">
    <property type="entry name" value="STAGE 0 SPORULATION PROTEIN A HOMOLOG"/>
    <property type="match status" value="1"/>
</dbReference>
<keyword evidence="2" id="KW-0597">Phosphoprotein</keyword>
<dbReference type="GO" id="GO:0000156">
    <property type="term" value="F:phosphorelay response regulator activity"/>
    <property type="evidence" value="ECO:0007669"/>
    <property type="project" value="InterPro"/>
</dbReference>
<dbReference type="EMBL" id="LVHF01000028">
    <property type="protein sequence ID" value="OAN13650.1"/>
    <property type="molecule type" value="Genomic_DNA"/>
</dbReference>
<feature type="domain" description="Response regulatory" evidence="3">
    <location>
        <begin position="3"/>
        <end position="117"/>
    </location>
</feature>
<proteinExistence type="predicted"/>
<dbReference type="InterPro" id="IPR011006">
    <property type="entry name" value="CheY-like_superfamily"/>
</dbReference>
<dbReference type="PANTHER" id="PTHR37299">
    <property type="entry name" value="TRANSCRIPTIONAL REGULATOR-RELATED"/>
    <property type="match status" value="1"/>
</dbReference>
<evidence type="ECO:0000256" key="1">
    <source>
        <dbReference type="ARBA" id="ARBA00023012"/>
    </source>
</evidence>
<dbReference type="PROSITE" id="PS50110">
    <property type="entry name" value="RESPONSE_REGULATORY"/>
    <property type="match status" value="1"/>
</dbReference>
<dbReference type="Gene3D" id="3.40.50.2300">
    <property type="match status" value="1"/>
</dbReference>
<evidence type="ECO:0000256" key="2">
    <source>
        <dbReference type="PROSITE-ProRule" id="PRU00169"/>
    </source>
</evidence>
<dbReference type="Proteomes" id="UP000078503">
    <property type="component" value="Unassembled WGS sequence"/>
</dbReference>
<organism evidence="5 6">
    <name type="scientific">Photobacterium jeanii</name>
    <dbReference type="NCBI Taxonomy" id="858640"/>
    <lineage>
        <taxon>Bacteria</taxon>
        <taxon>Pseudomonadati</taxon>
        <taxon>Pseudomonadota</taxon>
        <taxon>Gammaproteobacteria</taxon>
        <taxon>Vibrionales</taxon>
        <taxon>Vibrionaceae</taxon>
        <taxon>Photobacterium</taxon>
    </lineage>
</organism>
<evidence type="ECO:0000313" key="6">
    <source>
        <dbReference type="Proteomes" id="UP000078503"/>
    </source>
</evidence>
<feature type="domain" description="HTH LytTR-type" evidence="4">
    <location>
        <begin position="138"/>
        <end position="243"/>
    </location>
</feature>
<keyword evidence="1" id="KW-0902">Two-component regulatory system</keyword>
<dbReference type="SMART" id="SM00850">
    <property type="entry name" value="LytTR"/>
    <property type="match status" value="1"/>
</dbReference>
<dbReference type="PROSITE" id="PS50930">
    <property type="entry name" value="HTH_LYTTR"/>
    <property type="match status" value="1"/>
</dbReference>
<name>A0A178K8I1_9GAMM</name>
<dbReference type="SMART" id="SM00448">
    <property type="entry name" value="REC"/>
    <property type="match status" value="1"/>
</dbReference>
<dbReference type="Pfam" id="PF00072">
    <property type="entry name" value="Response_reg"/>
    <property type="match status" value="1"/>
</dbReference>
<dbReference type="InterPro" id="IPR001789">
    <property type="entry name" value="Sig_transdc_resp-reg_receiver"/>
</dbReference>
<dbReference type="Pfam" id="PF04397">
    <property type="entry name" value="LytTR"/>
    <property type="match status" value="1"/>
</dbReference>
<dbReference type="RefSeq" id="WP_068332059.1">
    <property type="nucleotide sequence ID" value="NZ_LVHF01000028.1"/>
</dbReference>
<feature type="modified residue" description="4-aspartylphosphate" evidence="2">
    <location>
        <position position="54"/>
    </location>
</feature>
<dbReference type="OrthoDB" id="236568at2"/>
<reference evidence="5 6" key="1">
    <citation type="submission" date="2016-03" db="EMBL/GenBank/DDBJ databases">
        <title>Photobacterium proteolyticum sp. nov. a protease producing bacterium isolated from ocean sediments of Laizhou Bay.</title>
        <authorList>
            <person name="Li Y."/>
        </authorList>
    </citation>
    <scope>NUCLEOTIDE SEQUENCE [LARGE SCALE GENOMIC DNA]</scope>
    <source>
        <strain evidence="5 6">R-40508</strain>
    </source>
</reference>
<dbReference type="GO" id="GO:0003677">
    <property type="term" value="F:DNA binding"/>
    <property type="evidence" value="ECO:0007669"/>
    <property type="project" value="UniProtKB-KW"/>
</dbReference>